<feature type="region of interest" description="Disordered" evidence="1">
    <location>
        <begin position="117"/>
        <end position="182"/>
    </location>
</feature>
<dbReference type="RefSeq" id="XP_043131612.1">
    <property type="nucleotide sequence ID" value="XM_043279875.1"/>
</dbReference>
<proteinExistence type="predicted"/>
<accession>A0A7R7ZHX9</accession>
<dbReference type="GeneID" id="66977449"/>
<reference evidence="2" key="1">
    <citation type="submission" date="2021-01" db="EMBL/GenBank/DDBJ databases">
        <authorList>
            <consortium name="Aspergillus chevalieri M1 genome sequencing consortium"/>
            <person name="Kazuki M."/>
            <person name="Futagami T."/>
        </authorList>
    </citation>
    <scope>NUCLEOTIDE SEQUENCE</scope>
    <source>
        <strain evidence="2">M1</strain>
    </source>
</reference>
<gene>
    <name evidence="2" type="ORF">ACHE_10492A</name>
</gene>
<dbReference type="Proteomes" id="UP000637239">
    <property type="component" value="Chromosome 1"/>
</dbReference>
<dbReference type="EMBL" id="AP024416">
    <property type="protein sequence ID" value="BCR83090.1"/>
    <property type="molecule type" value="Genomic_DNA"/>
</dbReference>
<dbReference type="KEGG" id="ache:ACHE_10492A"/>
<name>A0A7R7ZHX9_ASPCH</name>
<keyword evidence="3" id="KW-1185">Reference proteome</keyword>
<evidence type="ECO:0000313" key="2">
    <source>
        <dbReference type="EMBL" id="BCR83090.1"/>
    </source>
</evidence>
<feature type="compositionally biased region" description="Basic and acidic residues" evidence="1">
    <location>
        <begin position="314"/>
        <end position="323"/>
    </location>
</feature>
<feature type="region of interest" description="Disordered" evidence="1">
    <location>
        <begin position="45"/>
        <end position="69"/>
    </location>
</feature>
<dbReference type="AlphaFoldDB" id="A0A7R7ZHX9"/>
<feature type="region of interest" description="Disordered" evidence="1">
    <location>
        <begin position="1"/>
        <end position="32"/>
    </location>
</feature>
<evidence type="ECO:0000256" key="1">
    <source>
        <dbReference type="SAM" id="MobiDB-lite"/>
    </source>
</evidence>
<organism evidence="2 3">
    <name type="scientific">Aspergillus chevalieri</name>
    <name type="common">Eurotium chevalieri</name>
    <dbReference type="NCBI Taxonomy" id="182096"/>
    <lineage>
        <taxon>Eukaryota</taxon>
        <taxon>Fungi</taxon>
        <taxon>Dikarya</taxon>
        <taxon>Ascomycota</taxon>
        <taxon>Pezizomycotina</taxon>
        <taxon>Eurotiomycetes</taxon>
        <taxon>Eurotiomycetidae</taxon>
        <taxon>Eurotiales</taxon>
        <taxon>Aspergillaceae</taxon>
        <taxon>Aspergillus</taxon>
        <taxon>Aspergillus subgen. Aspergillus</taxon>
    </lineage>
</organism>
<reference evidence="2" key="2">
    <citation type="submission" date="2021-02" db="EMBL/GenBank/DDBJ databases">
        <title>Aspergillus chevalieri M1 genome sequence.</title>
        <authorList>
            <person name="Kadooka C."/>
            <person name="Mori K."/>
            <person name="Futagami T."/>
        </authorList>
    </citation>
    <scope>NUCLEOTIDE SEQUENCE</scope>
    <source>
        <strain evidence="2">M1</strain>
    </source>
</reference>
<evidence type="ECO:0000313" key="3">
    <source>
        <dbReference type="Proteomes" id="UP000637239"/>
    </source>
</evidence>
<protein>
    <submittedName>
        <fullName evidence="2">Uncharacterized protein</fullName>
    </submittedName>
</protein>
<feature type="region of interest" description="Disordered" evidence="1">
    <location>
        <begin position="314"/>
        <end position="349"/>
    </location>
</feature>
<feature type="compositionally biased region" description="Polar residues" evidence="1">
    <location>
        <begin position="45"/>
        <end position="60"/>
    </location>
</feature>
<sequence length="349" mass="39591">MHRTTYDMDLPPTLTRHPQNHDNGPLSPSFADSGIDMELETELPQTQTHIQTSEASTEPDTNFDAGETETESLHLAARLAKLAMNARKSDNGIKSRSFSKTDTAILHRCLETIENTLSLPDDDDDDDDPRPTLTQEIAKHRPQSLNLTPHYPSPPSSTVAEPSPPAVSHTTEPRSEPHPTESQLTAVLEEVTALGSELDKRRRETFQIYELYTQKCQGLERRIAGLEGEVCELQADILENSIEREGFRGTVYGLQNWVVGWQRDHELAIIQAREARKGWTKRKPARREDDADALFDGITAWMRGWKDVEEGFQAREREREQRRDKRQKQQSLDTIRDNCLPLSSTGENS</sequence>